<name>A0ACB7ZZH1_9AGAM</name>
<comment type="caution">
    <text evidence="1">The sequence shown here is derived from an EMBL/GenBank/DDBJ whole genome shotgun (WGS) entry which is preliminary data.</text>
</comment>
<evidence type="ECO:0000313" key="2">
    <source>
        <dbReference type="Proteomes" id="UP000790377"/>
    </source>
</evidence>
<proteinExistence type="predicted"/>
<organism evidence="1 2">
    <name type="scientific">Hygrophoropsis aurantiaca</name>
    <dbReference type="NCBI Taxonomy" id="72124"/>
    <lineage>
        <taxon>Eukaryota</taxon>
        <taxon>Fungi</taxon>
        <taxon>Dikarya</taxon>
        <taxon>Basidiomycota</taxon>
        <taxon>Agaricomycotina</taxon>
        <taxon>Agaricomycetes</taxon>
        <taxon>Agaricomycetidae</taxon>
        <taxon>Boletales</taxon>
        <taxon>Coniophorineae</taxon>
        <taxon>Hygrophoropsidaceae</taxon>
        <taxon>Hygrophoropsis</taxon>
    </lineage>
</organism>
<reference evidence="1" key="1">
    <citation type="journal article" date="2021" name="New Phytol.">
        <title>Evolutionary innovations through gain and loss of genes in the ectomycorrhizal Boletales.</title>
        <authorList>
            <person name="Wu G."/>
            <person name="Miyauchi S."/>
            <person name="Morin E."/>
            <person name="Kuo A."/>
            <person name="Drula E."/>
            <person name="Varga T."/>
            <person name="Kohler A."/>
            <person name="Feng B."/>
            <person name="Cao Y."/>
            <person name="Lipzen A."/>
            <person name="Daum C."/>
            <person name="Hundley H."/>
            <person name="Pangilinan J."/>
            <person name="Johnson J."/>
            <person name="Barry K."/>
            <person name="LaButti K."/>
            <person name="Ng V."/>
            <person name="Ahrendt S."/>
            <person name="Min B."/>
            <person name="Choi I.G."/>
            <person name="Park H."/>
            <person name="Plett J.M."/>
            <person name="Magnuson J."/>
            <person name="Spatafora J.W."/>
            <person name="Nagy L.G."/>
            <person name="Henrissat B."/>
            <person name="Grigoriev I.V."/>
            <person name="Yang Z.L."/>
            <person name="Xu J."/>
            <person name="Martin F.M."/>
        </authorList>
    </citation>
    <scope>NUCLEOTIDE SEQUENCE</scope>
    <source>
        <strain evidence="1">ATCC 28755</strain>
    </source>
</reference>
<accession>A0ACB7ZZH1</accession>
<gene>
    <name evidence="1" type="ORF">BJ138DRAFT_1162389</name>
</gene>
<protein>
    <submittedName>
        <fullName evidence="1">Uncharacterized protein</fullName>
    </submittedName>
</protein>
<dbReference type="EMBL" id="MU268006">
    <property type="protein sequence ID" value="KAH7906531.1"/>
    <property type="molecule type" value="Genomic_DNA"/>
</dbReference>
<sequence>MLSFISFVQRVKKGGNPPEVEKNSQPLRFGVLGAARIAPDAIIKPARCHEDVVVVAIAARSKERAEEFAKTWSVPRAYGGVDGYKALIDDPDVEAIYIGLPNSLHFEWTMRALAAGKHVLCEKPIADNEDEACRMFSFAEEKGLILLEAWQPRFHPSIERVKELIDQKSLGKMVSMSSELGVWNDLFFLKDDIRFDYSLGGGGIMDMGPYPISWMRYLASSNPTVHESSTIRRSENIDRFMHAQLTFPPSIPATILTDSAMDGWGPFGLFPQWIKMVLRVDCEDGAIEVRNFVLPHVWHSITVIPKHGRSWVEKAYKPKEGKGEEWWSAYRYQLEAFVSKVRGQEPHAWRTAEDSIDQMRIIDAMYIKSGLPLRPTSNFSL</sequence>
<dbReference type="Proteomes" id="UP000790377">
    <property type="component" value="Unassembled WGS sequence"/>
</dbReference>
<keyword evidence="2" id="KW-1185">Reference proteome</keyword>
<evidence type="ECO:0000313" key="1">
    <source>
        <dbReference type="EMBL" id="KAH7906531.1"/>
    </source>
</evidence>